<feature type="region of interest" description="Disordered" evidence="1">
    <location>
        <begin position="42"/>
        <end position="61"/>
    </location>
</feature>
<feature type="non-terminal residue" evidence="2">
    <location>
        <position position="1"/>
    </location>
</feature>
<accession>A0A392S1G6</accession>
<name>A0A392S1G6_9FABA</name>
<evidence type="ECO:0000313" key="3">
    <source>
        <dbReference type="Proteomes" id="UP000265520"/>
    </source>
</evidence>
<protein>
    <submittedName>
        <fullName evidence="2">Uncharacterized protein</fullName>
    </submittedName>
</protein>
<dbReference type="EMBL" id="LXQA010308201">
    <property type="protein sequence ID" value="MCI42733.1"/>
    <property type="molecule type" value="Genomic_DNA"/>
</dbReference>
<sequence>FGRFGGCVTRGFSFGGTARNATQFWVGGFAFTGGLRCSLLSRTSGGGNSIASGCSSETDVD</sequence>
<dbReference type="Proteomes" id="UP000265520">
    <property type="component" value="Unassembled WGS sequence"/>
</dbReference>
<comment type="caution">
    <text evidence="2">The sequence shown here is derived from an EMBL/GenBank/DDBJ whole genome shotgun (WGS) entry which is preliminary data.</text>
</comment>
<feature type="compositionally biased region" description="Polar residues" evidence="1">
    <location>
        <begin position="49"/>
        <end position="61"/>
    </location>
</feature>
<keyword evidence="3" id="KW-1185">Reference proteome</keyword>
<evidence type="ECO:0000256" key="1">
    <source>
        <dbReference type="SAM" id="MobiDB-lite"/>
    </source>
</evidence>
<organism evidence="2 3">
    <name type="scientific">Trifolium medium</name>
    <dbReference type="NCBI Taxonomy" id="97028"/>
    <lineage>
        <taxon>Eukaryota</taxon>
        <taxon>Viridiplantae</taxon>
        <taxon>Streptophyta</taxon>
        <taxon>Embryophyta</taxon>
        <taxon>Tracheophyta</taxon>
        <taxon>Spermatophyta</taxon>
        <taxon>Magnoliopsida</taxon>
        <taxon>eudicotyledons</taxon>
        <taxon>Gunneridae</taxon>
        <taxon>Pentapetalae</taxon>
        <taxon>rosids</taxon>
        <taxon>fabids</taxon>
        <taxon>Fabales</taxon>
        <taxon>Fabaceae</taxon>
        <taxon>Papilionoideae</taxon>
        <taxon>50 kb inversion clade</taxon>
        <taxon>NPAAA clade</taxon>
        <taxon>Hologalegina</taxon>
        <taxon>IRL clade</taxon>
        <taxon>Trifolieae</taxon>
        <taxon>Trifolium</taxon>
    </lineage>
</organism>
<proteinExistence type="predicted"/>
<evidence type="ECO:0000313" key="2">
    <source>
        <dbReference type="EMBL" id="MCI42733.1"/>
    </source>
</evidence>
<reference evidence="2 3" key="1">
    <citation type="journal article" date="2018" name="Front. Plant Sci.">
        <title>Red Clover (Trifolium pratense) and Zigzag Clover (T. medium) - A Picture of Genomic Similarities and Differences.</title>
        <authorList>
            <person name="Dluhosova J."/>
            <person name="Istvanek J."/>
            <person name="Nedelnik J."/>
            <person name="Repkova J."/>
        </authorList>
    </citation>
    <scope>NUCLEOTIDE SEQUENCE [LARGE SCALE GENOMIC DNA]</scope>
    <source>
        <strain evidence="3">cv. 10/8</strain>
        <tissue evidence="2">Leaf</tissue>
    </source>
</reference>
<dbReference type="AlphaFoldDB" id="A0A392S1G6"/>